<keyword evidence="2" id="KW-1185">Reference proteome</keyword>
<gene>
    <name evidence="1" type="ORF">PNOK_0153500</name>
</gene>
<dbReference type="AlphaFoldDB" id="A0A286UPS0"/>
<dbReference type="Proteomes" id="UP000217199">
    <property type="component" value="Unassembled WGS sequence"/>
</dbReference>
<protein>
    <submittedName>
        <fullName evidence="1">Uncharacterized protein</fullName>
    </submittedName>
</protein>
<name>A0A286UPS0_9AGAM</name>
<proteinExistence type="predicted"/>
<dbReference type="EMBL" id="NBII01000002">
    <property type="protein sequence ID" value="PAV21578.1"/>
    <property type="molecule type" value="Genomic_DNA"/>
</dbReference>
<comment type="caution">
    <text evidence="1">The sequence shown here is derived from an EMBL/GenBank/DDBJ whole genome shotgun (WGS) entry which is preliminary data.</text>
</comment>
<dbReference type="InParanoid" id="A0A286UPS0"/>
<reference evidence="1 2" key="1">
    <citation type="journal article" date="2017" name="Mol. Ecol.">
        <title>Comparative and population genomic landscape of Phellinus noxius: A hypervariable fungus causing root rot in trees.</title>
        <authorList>
            <person name="Chung C.L."/>
            <person name="Lee T.J."/>
            <person name="Akiba M."/>
            <person name="Lee H.H."/>
            <person name="Kuo T.H."/>
            <person name="Liu D."/>
            <person name="Ke H.M."/>
            <person name="Yokoi T."/>
            <person name="Roa M.B."/>
            <person name="Lu M.J."/>
            <person name="Chang Y.Y."/>
            <person name="Ann P.J."/>
            <person name="Tsai J.N."/>
            <person name="Chen C.Y."/>
            <person name="Tzean S.S."/>
            <person name="Ota Y."/>
            <person name="Hattori T."/>
            <person name="Sahashi N."/>
            <person name="Liou R.F."/>
            <person name="Kikuchi T."/>
            <person name="Tsai I.J."/>
        </authorList>
    </citation>
    <scope>NUCLEOTIDE SEQUENCE [LARGE SCALE GENOMIC DNA]</scope>
    <source>
        <strain evidence="1 2">FFPRI411160</strain>
    </source>
</reference>
<organism evidence="1 2">
    <name type="scientific">Pyrrhoderma noxium</name>
    <dbReference type="NCBI Taxonomy" id="2282107"/>
    <lineage>
        <taxon>Eukaryota</taxon>
        <taxon>Fungi</taxon>
        <taxon>Dikarya</taxon>
        <taxon>Basidiomycota</taxon>
        <taxon>Agaricomycotina</taxon>
        <taxon>Agaricomycetes</taxon>
        <taxon>Hymenochaetales</taxon>
        <taxon>Hymenochaetaceae</taxon>
        <taxon>Pyrrhoderma</taxon>
    </lineage>
</organism>
<sequence>MIDYTPVTHGDTTAFLLLLLTDEDPDGILHAYIFRFRRPTISGRFSDNPFLVAVVAAIELADTDIDTDAGQHGAVAILSR</sequence>
<evidence type="ECO:0000313" key="1">
    <source>
        <dbReference type="EMBL" id="PAV21578.1"/>
    </source>
</evidence>
<accession>A0A286UPS0</accession>
<evidence type="ECO:0000313" key="2">
    <source>
        <dbReference type="Proteomes" id="UP000217199"/>
    </source>
</evidence>